<proteinExistence type="predicted"/>
<dbReference type="AlphaFoldDB" id="W1Q0Y3"/>
<gene>
    <name evidence="2" type="ORF">AMTR_s00021p00039780</name>
</gene>
<dbReference type="EMBL" id="KI392560">
    <property type="protein sequence ID" value="ERN13875.1"/>
    <property type="molecule type" value="Genomic_DNA"/>
</dbReference>
<keyword evidence="3" id="KW-1185">Reference proteome</keyword>
<name>W1Q0Y3_AMBTC</name>
<reference evidence="3" key="1">
    <citation type="journal article" date="2013" name="Science">
        <title>The Amborella genome and the evolution of flowering plants.</title>
        <authorList>
            <consortium name="Amborella Genome Project"/>
        </authorList>
    </citation>
    <scope>NUCLEOTIDE SEQUENCE [LARGE SCALE GENOMIC DNA]</scope>
</reference>
<organism evidence="2 3">
    <name type="scientific">Amborella trichopoda</name>
    <dbReference type="NCBI Taxonomy" id="13333"/>
    <lineage>
        <taxon>Eukaryota</taxon>
        <taxon>Viridiplantae</taxon>
        <taxon>Streptophyta</taxon>
        <taxon>Embryophyta</taxon>
        <taxon>Tracheophyta</taxon>
        <taxon>Spermatophyta</taxon>
        <taxon>Magnoliopsida</taxon>
        <taxon>Amborellales</taxon>
        <taxon>Amborellaceae</taxon>
        <taxon>Amborella</taxon>
    </lineage>
</organism>
<dbReference type="Gramene" id="ERN13875">
    <property type="protein sequence ID" value="ERN13875"/>
    <property type="gene ID" value="AMTR_s00021p00039780"/>
</dbReference>
<feature type="region of interest" description="Disordered" evidence="1">
    <location>
        <begin position="96"/>
        <end position="119"/>
    </location>
</feature>
<dbReference type="Proteomes" id="UP000017836">
    <property type="component" value="Unassembled WGS sequence"/>
</dbReference>
<protein>
    <submittedName>
        <fullName evidence="2">Uncharacterized protein</fullName>
    </submittedName>
</protein>
<evidence type="ECO:0000256" key="1">
    <source>
        <dbReference type="SAM" id="MobiDB-lite"/>
    </source>
</evidence>
<evidence type="ECO:0000313" key="2">
    <source>
        <dbReference type="EMBL" id="ERN13875.1"/>
    </source>
</evidence>
<feature type="region of interest" description="Disordered" evidence="1">
    <location>
        <begin position="1"/>
        <end position="23"/>
    </location>
</feature>
<dbReference type="HOGENOM" id="CLU_2064621_0_0_1"/>
<accession>W1Q0Y3</accession>
<evidence type="ECO:0000313" key="3">
    <source>
        <dbReference type="Proteomes" id="UP000017836"/>
    </source>
</evidence>
<sequence length="119" mass="13169">MNGLKRRDGDGERDGLGRRGWEKENNLGVIRKEGGRVSEAGVLAMSVGDAKDEDCWSSITRRDWEGVRGREKQPFLGHEGIRLPIEKAEDWLRGTWPQGLAGARGPMEADVGTQGETHD</sequence>